<dbReference type="KEGG" id="ibu:IB211_00368c"/>
<keyword evidence="2" id="KW-1185">Reference proteome</keyword>
<organism evidence="1 2">
    <name type="scientific">Intestinimonas butyriciproducens</name>
    <dbReference type="NCBI Taxonomy" id="1297617"/>
    <lineage>
        <taxon>Bacteria</taxon>
        <taxon>Bacillati</taxon>
        <taxon>Bacillota</taxon>
        <taxon>Clostridia</taxon>
        <taxon>Eubacteriales</taxon>
        <taxon>Intestinimonas</taxon>
    </lineage>
</organism>
<evidence type="ECO:0000313" key="2">
    <source>
        <dbReference type="Proteomes" id="UP000064844"/>
    </source>
</evidence>
<sequence length="44" mass="5131">MPDYEKLYYALFSDLSRIIDILEIVRQNAEAHFLAAVEEGEEEV</sequence>
<proteinExistence type="predicted"/>
<evidence type="ECO:0000313" key="1">
    <source>
        <dbReference type="EMBL" id="ALP92763.1"/>
    </source>
</evidence>
<protein>
    <submittedName>
        <fullName evidence="1">Uncharacterized protein</fullName>
    </submittedName>
</protein>
<reference evidence="2" key="2">
    <citation type="submission" date="2015-04" db="EMBL/GenBank/DDBJ databases">
        <title>A butyrogenic pathway from the amino acid lysine in a human gut commensal.</title>
        <authorList>
            <person name="de Vos W.M."/>
            <person name="Bui N.T.P."/>
            <person name="Plugge C.M."/>
            <person name="Ritari J."/>
        </authorList>
    </citation>
    <scope>NUCLEOTIDE SEQUENCE [LARGE SCALE GENOMIC DNA]</scope>
    <source>
        <strain evidence="2">AF211</strain>
    </source>
</reference>
<gene>
    <name evidence="1" type="ORF">IB211_00368c</name>
</gene>
<dbReference type="STRING" id="1297617.IB211_00368c"/>
<dbReference type="AlphaFoldDB" id="A0A0S2W077"/>
<dbReference type="EMBL" id="CP011307">
    <property type="protein sequence ID" value="ALP92763.1"/>
    <property type="molecule type" value="Genomic_DNA"/>
</dbReference>
<accession>A0A0S2W077</accession>
<name>A0A0S2W077_9FIRM</name>
<dbReference type="RefSeq" id="WP_275077679.1">
    <property type="nucleotide sequence ID" value="NZ_CP011307.1"/>
</dbReference>
<dbReference type="Proteomes" id="UP000064844">
    <property type="component" value="Chromosome"/>
</dbReference>
<reference evidence="1 2" key="1">
    <citation type="journal article" date="2015" name="Nat. Commun.">
        <title>Production of butyrate from lysine and the Amadori product fructoselysine by a human gut commensal.</title>
        <authorList>
            <person name="Bui T.P."/>
            <person name="Ritari J."/>
            <person name="Boeren S."/>
            <person name="de Waard P."/>
            <person name="Plugge C.M."/>
            <person name="de Vos W.M."/>
        </authorList>
    </citation>
    <scope>NUCLEOTIDE SEQUENCE [LARGE SCALE GENOMIC DNA]</scope>
    <source>
        <strain evidence="1 2">AF211</strain>
    </source>
</reference>